<evidence type="ECO:0000313" key="3">
    <source>
        <dbReference type="Proteomes" id="UP000538566"/>
    </source>
</evidence>
<accession>A0A7W7EU64</accession>
<dbReference type="InterPro" id="IPR021488">
    <property type="entry name" value="DUF3142"/>
</dbReference>
<reference evidence="2 3" key="1">
    <citation type="submission" date="2020-08" db="EMBL/GenBank/DDBJ databases">
        <title>Genomic Encyclopedia of Type Strains, Phase IV (KMG-IV): sequencing the most valuable type-strain genomes for metagenomic binning, comparative biology and taxonomic classification.</title>
        <authorList>
            <person name="Goeker M."/>
        </authorList>
    </citation>
    <scope>NUCLEOTIDE SEQUENCE [LARGE SCALE GENOMIC DNA]</scope>
    <source>
        <strain evidence="2 3">DSM 17507</strain>
    </source>
</reference>
<dbReference type="Pfam" id="PF11340">
    <property type="entry name" value="DUF3142"/>
    <property type="match status" value="1"/>
</dbReference>
<dbReference type="RefSeq" id="WP_258536960.1">
    <property type="nucleotide sequence ID" value="NZ_JACHOA010000004.1"/>
</dbReference>
<sequence>MNWRAPILPALLLLASCERQAQAPRVQAETAGAVFVWPGVHPSPQIKAKTVYLLDGEVRREGAARLHPLRMGTPRLPGRTLWLVVRAERLDWTDATRAAILANLAKWRAAGNDVAGLQVDFDASTRGLGNYAAFLKDLRARLPADLRLSITGLMDWSAHGDPQALAQLAGTVDEVVVQTYQARSTIPGYEAYFAKMQGFPIPFRVALVEGGEWQAPPGLESQPQFKGYVVFLLKPQNR</sequence>
<protein>
    <recommendedName>
        <fullName evidence="4">DUF3142 domain-containing protein</fullName>
    </recommendedName>
</protein>
<proteinExistence type="predicted"/>
<keyword evidence="3" id="KW-1185">Reference proteome</keyword>
<comment type="caution">
    <text evidence="2">The sequence shown here is derived from an EMBL/GenBank/DDBJ whole genome shotgun (WGS) entry which is preliminary data.</text>
</comment>
<evidence type="ECO:0000313" key="2">
    <source>
        <dbReference type="EMBL" id="MBB4614073.1"/>
    </source>
</evidence>
<organism evidence="2 3">
    <name type="scientific">Novosphingobium taihuense</name>
    <dbReference type="NCBI Taxonomy" id="260085"/>
    <lineage>
        <taxon>Bacteria</taxon>
        <taxon>Pseudomonadati</taxon>
        <taxon>Pseudomonadota</taxon>
        <taxon>Alphaproteobacteria</taxon>
        <taxon>Sphingomonadales</taxon>
        <taxon>Sphingomonadaceae</taxon>
        <taxon>Novosphingobium</taxon>
    </lineage>
</organism>
<keyword evidence="1" id="KW-0732">Signal</keyword>
<dbReference type="SUPFAM" id="SSF51445">
    <property type="entry name" value="(Trans)glycosidases"/>
    <property type="match status" value="1"/>
</dbReference>
<dbReference type="Gene3D" id="3.20.20.80">
    <property type="entry name" value="Glycosidases"/>
    <property type="match status" value="1"/>
</dbReference>
<dbReference type="AlphaFoldDB" id="A0A7W7EU64"/>
<gene>
    <name evidence="2" type="ORF">GGR37_002359</name>
</gene>
<feature type="signal peptide" evidence="1">
    <location>
        <begin position="1"/>
        <end position="21"/>
    </location>
</feature>
<dbReference type="PROSITE" id="PS51257">
    <property type="entry name" value="PROKAR_LIPOPROTEIN"/>
    <property type="match status" value="1"/>
</dbReference>
<dbReference type="EMBL" id="JACHOA010000004">
    <property type="protein sequence ID" value="MBB4614073.1"/>
    <property type="molecule type" value="Genomic_DNA"/>
</dbReference>
<dbReference type="InterPro" id="IPR017853">
    <property type="entry name" value="GH"/>
</dbReference>
<evidence type="ECO:0008006" key="4">
    <source>
        <dbReference type="Google" id="ProtNLM"/>
    </source>
</evidence>
<feature type="chain" id="PRO_5030701720" description="DUF3142 domain-containing protein" evidence="1">
    <location>
        <begin position="22"/>
        <end position="238"/>
    </location>
</feature>
<dbReference type="Proteomes" id="UP000538566">
    <property type="component" value="Unassembled WGS sequence"/>
</dbReference>
<name>A0A7W7EU64_9SPHN</name>
<evidence type="ECO:0000256" key="1">
    <source>
        <dbReference type="SAM" id="SignalP"/>
    </source>
</evidence>